<evidence type="ECO:0000256" key="5">
    <source>
        <dbReference type="ARBA" id="ARBA00022840"/>
    </source>
</evidence>
<evidence type="ECO:0000256" key="2">
    <source>
        <dbReference type="ARBA" id="ARBA00022679"/>
    </source>
</evidence>
<dbReference type="PANTHER" id="PTHR43671:SF13">
    <property type="entry name" value="SERINE_THREONINE-PROTEIN KINASE NEK2"/>
    <property type="match status" value="1"/>
</dbReference>
<dbReference type="CDD" id="cd14014">
    <property type="entry name" value="STKc_PknB_like"/>
    <property type="match status" value="1"/>
</dbReference>
<keyword evidence="5" id="KW-0067">ATP-binding</keyword>
<feature type="region of interest" description="Disordered" evidence="7">
    <location>
        <begin position="300"/>
        <end position="396"/>
    </location>
</feature>
<evidence type="ECO:0000313" key="10">
    <source>
        <dbReference type="EMBL" id="NMO16443.1"/>
    </source>
</evidence>
<keyword evidence="3" id="KW-0547">Nucleotide-binding</keyword>
<reference evidence="10 11" key="1">
    <citation type="submission" date="2020-04" db="EMBL/GenBank/DDBJ databases">
        <title>Draft genome of Pyxidicoccus fallax type strain.</title>
        <authorList>
            <person name="Whitworth D.E."/>
        </authorList>
    </citation>
    <scope>NUCLEOTIDE SEQUENCE [LARGE SCALE GENOMIC DNA]</scope>
    <source>
        <strain evidence="10 11">DSM 14698</strain>
    </source>
</reference>
<dbReference type="InterPro" id="IPR011009">
    <property type="entry name" value="Kinase-like_dom_sf"/>
</dbReference>
<evidence type="ECO:0000313" key="11">
    <source>
        <dbReference type="Proteomes" id="UP000518300"/>
    </source>
</evidence>
<dbReference type="PROSITE" id="PS50011">
    <property type="entry name" value="PROTEIN_KINASE_DOM"/>
    <property type="match status" value="1"/>
</dbReference>
<dbReference type="EMBL" id="JABBJJ010000068">
    <property type="protein sequence ID" value="NMO16443.1"/>
    <property type="molecule type" value="Genomic_DNA"/>
</dbReference>
<keyword evidence="4 10" id="KW-0418">Kinase</keyword>
<dbReference type="EC" id="2.7.11.1" evidence="1"/>
<organism evidence="10 11">
    <name type="scientific">Pyxidicoccus fallax</name>
    <dbReference type="NCBI Taxonomy" id="394095"/>
    <lineage>
        <taxon>Bacteria</taxon>
        <taxon>Pseudomonadati</taxon>
        <taxon>Myxococcota</taxon>
        <taxon>Myxococcia</taxon>
        <taxon>Myxococcales</taxon>
        <taxon>Cystobacterineae</taxon>
        <taxon>Myxococcaceae</taxon>
        <taxon>Pyxidicoccus</taxon>
    </lineage>
</organism>
<comment type="caution">
    <text evidence="6">Lacks conserved residue(s) required for the propagation of feature annotation.</text>
</comment>
<dbReference type="Gene3D" id="1.10.510.10">
    <property type="entry name" value="Transferase(Phosphotransferase) domain 1"/>
    <property type="match status" value="1"/>
</dbReference>
<dbReference type="Gene3D" id="3.40.50.2300">
    <property type="match status" value="1"/>
</dbReference>
<evidence type="ECO:0000256" key="3">
    <source>
        <dbReference type="ARBA" id="ARBA00022741"/>
    </source>
</evidence>
<evidence type="ECO:0000256" key="1">
    <source>
        <dbReference type="ARBA" id="ARBA00012513"/>
    </source>
</evidence>
<evidence type="ECO:0000256" key="7">
    <source>
        <dbReference type="SAM" id="MobiDB-lite"/>
    </source>
</evidence>
<dbReference type="PANTHER" id="PTHR43671">
    <property type="entry name" value="SERINE/THREONINE-PROTEIN KINASE NEK"/>
    <property type="match status" value="1"/>
</dbReference>
<keyword evidence="11" id="KW-1185">Reference proteome</keyword>
<sequence>MGTYRIVKKLAAGGMAEVFLGKVVGAEGFEKPVAVKRILPSYVQDAAFVELFLREAKVSVALQHGNVVQVLDLGSSAGQYYMVMEFVDGENLRALLKAARQRQLPLGLREVCFIAQQVADGLAYAHGRVDRAGAPLNIVHRDINPSNVMVSSNGGVKLADFGIAKVADGHIETQAGVLKGKINYLSPEQVQGRPVDQRSDIFLLGLLLFEMLAGRRLFDGSYPQIIHALGSFDERTLEPLPGVPAPLWSIVLRALAASPSARFPSARQFSESIQSFLFDHRLRVGAADIAGLFGRAFPDRRSPLADMEGVPGEEIRLEGEELPRAAGPAGRDARRPPPPPGPPPMLRPAGAPPPHGATAVARPVAQPPPPPALAIAPPPRNPAVPPPPPGQRARPRQPLGSILVARGLVTPQVLEESLALQKKRGGRLGQILVAERKLEPEHLVRALSEQTGLPHITEEKLQSLPIPEELLRLVPRELCEKLCAVPVGMRGRELVCAVLDPRDVQVTDALRFSARAVAVQGVFATEHAIRRAIRRFYPAQEGEADVALEAMDATGRERMLQFVEQFTGRAVLSERELSGADEPEPQTPTPSEAASRLTPPPRSDARARMVLVVAEPSEPREAAVKLLLMQGLAAATSPAAEAERALSLGGYDLVLVLEDAVADAAGMAQRLRAAHPRVEVRVLPSYSAALMGEGGPLAKLGALQTRLLDGVMSMLGGSAVLAPFVAKLARRIAVRMGAGSVEEALVGTAASALALAARLEEPRRFTLPSRARALVLVGSGLPEVVEMLTAVLPEGSESPPPASRAAIALLCSASFVMQTQSAQPSAPDAALALQAMRQEGRLPQAALEALTAELETGALAQDNKSAPRVVVAETDAANAMTLQIRLMADGLGTVRASTRGEVERALGAGAQAAILADPLPDGDLHALLRALRKNAATQDLPVYLLVSKEDPDLVTAALEAGADDVLIRPANVEVLMAKLRRAIQQRQAARRNVRLAN</sequence>
<dbReference type="InterPro" id="IPR011006">
    <property type="entry name" value="CheY-like_superfamily"/>
</dbReference>
<dbReference type="SUPFAM" id="SSF56112">
    <property type="entry name" value="Protein kinase-like (PK-like)"/>
    <property type="match status" value="1"/>
</dbReference>
<gene>
    <name evidence="10" type="ORF">HG543_16495</name>
</gene>
<dbReference type="SUPFAM" id="SSF160246">
    <property type="entry name" value="EspE N-terminal domain-like"/>
    <property type="match status" value="1"/>
</dbReference>
<evidence type="ECO:0000259" key="8">
    <source>
        <dbReference type="PROSITE" id="PS50011"/>
    </source>
</evidence>
<evidence type="ECO:0000256" key="6">
    <source>
        <dbReference type="PROSITE-ProRule" id="PRU00169"/>
    </source>
</evidence>
<accession>A0A848LGB2</accession>
<dbReference type="InterPro" id="IPR001789">
    <property type="entry name" value="Sig_transdc_resp-reg_receiver"/>
</dbReference>
<dbReference type="Pfam" id="PF05157">
    <property type="entry name" value="MshEN"/>
    <property type="match status" value="1"/>
</dbReference>
<dbReference type="GO" id="GO:0005524">
    <property type="term" value="F:ATP binding"/>
    <property type="evidence" value="ECO:0007669"/>
    <property type="project" value="UniProtKB-KW"/>
</dbReference>
<dbReference type="Proteomes" id="UP000518300">
    <property type="component" value="Unassembled WGS sequence"/>
</dbReference>
<comment type="caution">
    <text evidence="10">The sequence shown here is derived from an EMBL/GenBank/DDBJ whole genome shotgun (WGS) entry which is preliminary data.</text>
</comment>
<feature type="region of interest" description="Disordered" evidence="7">
    <location>
        <begin position="574"/>
        <end position="602"/>
    </location>
</feature>
<dbReference type="GO" id="GO:0004674">
    <property type="term" value="F:protein serine/threonine kinase activity"/>
    <property type="evidence" value="ECO:0007669"/>
    <property type="project" value="UniProtKB-EC"/>
</dbReference>
<feature type="compositionally biased region" description="Basic and acidic residues" evidence="7">
    <location>
        <begin position="313"/>
        <end position="323"/>
    </location>
</feature>
<dbReference type="InterPro" id="IPR037257">
    <property type="entry name" value="T2SS_E_N_sf"/>
</dbReference>
<dbReference type="AlphaFoldDB" id="A0A848LGB2"/>
<proteinExistence type="predicted"/>
<dbReference type="SUPFAM" id="SSF52172">
    <property type="entry name" value="CheY-like"/>
    <property type="match status" value="1"/>
</dbReference>
<dbReference type="Pfam" id="PF00069">
    <property type="entry name" value="Pkinase"/>
    <property type="match status" value="1"/>
</dbReference>
<dbReference type="SMART" id="SM00448">
    <property type="entry name" value="REC"/>
    <property type="match status" value="1"/>
</dbReference>
<feature type="domain" description="Response regulatory" evidence="9">
    <location>
        <begin position="868"/>
        <end position="983"/>
    </location>
</feature>
<dbReference type="Gene3D" id="3.30.200.20">
    <property type="entry name" value="Phosphorylase Kinase, domain 1"/>
    <property type="match status" value="1"/>
</dbReference>
<protein>
    <recommendedName>
        <fullName evidence="1">non-specific serine/threonine protein kinase</fullName>
        <ecNumber evidence="1">2.7.11.1</ecNumber>
    </recommendedName>
</protein>
<dbReference type="GO" id="GO:0000160">
    <property type="term" value="P:phosphorelay signal transduction system"/>
    <property type="evidence" value="ECO:0007669"/>
    <property type="project" value="InterPro"/>
</dbReference>
<evidence type="ECO:0000259" key="9">
    <source>
        <dbReference type="PROSITE" id="PS50110"/>
    </source>
</evidence>
<evidence type="ECO:0000256" key="4">
    <source>
        <dbReference type="ARBA" id="ARBA00022777"/>
    </source>
</evidence>
<dbReference type="InterPro" id="IPR050660">
    <property type="entry name" value="NEK_Ser/Thr_kinase"/>
</dbReference>
<dbReference type="RefSeq" id="WP_169345734.1">
    <property type="nucleotide sequence ID" value="NZ_JABBJJ010000068.1"/>
</dbReference>
<keyword evidence="2" id="KW-0808">Transferase</keyword>
<dbReference type="Gene3D" id="3.30.300.160">
    <property type="entry name" value="Type II secretion system, protein E, N-terminal domain"/>
    <property type="match status" value="1"/>
</dbReference>
<dbReference type="PROSITE" id="PS50110">
    <property type="entry name" value="RESPONSE_REGULATORY"/>
    <property type="match status" value="1"/>
</dbReference>
<feature type="compositionally biased region" description="Pro residues" evidence="7">
    <location>
        <begin position="336"/>
        <end position="355"/>
    </location>
</feature>
<feature type="domain" description="Protein kinase" evidence="8">
    <location>
        <begin position="4"/>
        <end position="277"/>
    </location>
</feature>
<feature type="compositionally biased region" description="Pro residues" evidence="7">
    <location>
        <begin position="365"/>
        <end position="390"/>
    </location>
</feature>
<dbReference type="InterPro" id="IPR000719">
    <property type="entry name" value="Prot_kinase_dom"/>
</dbReference>
<name>A0A848LGB2_9BACT</name>
<dbReference type="InterPro" id="IPR007831">
    <property type="entry name" value="T2SS_GspE_N"/>
</dbReference>